<evidence type="ECO:0000256" key="1">
    <source>
        <dbReference type="ARBA" id="ARBA00023015"/>
    </source>
</evidence>
<proteinExistence type="predicted"/>
<dbReference type="EMBL" id="JBHUJB010000011">
    <property type="protein sequence ID" value="MFD2157783.1"/>
    <property type="molecule type" value="Genomic_DNA"/>
</dbReference>
<comment type="caution">
    <text evidence="5">The sequence shown here is derived from an EMBL/GenBank/DDBJ whole genome shotgun (WGS) entry which is preliminary data.</text>
</comment>
<dbReference type="PANTHER" id="PTHR43280">
    <property type="entry name" value="ARAC-FAMILY TRANSCRIPTIONAL REGULATOR"/>
    <property type="match status" value="1"/>
</dbReference>
<dbReference type="Gene3D" id="1.10.10.60">
    <property type="entry name" value="Homeodomain-like"/>
    <property type="match status" value="2"/>
</dbReference>
<keyword evidence="3" id="KW-0804">Transcription</keyword>
<dbReference type="InterPro" id="IPR018771">
    <property type="entry name" value="PocR_dom"/>
</dbReference>
<keyword evidence="2" id="KW-0238">DNA-binding</keyword>
<protein>
    <submittedName>
        <fullName evidence="5">Helix-turn-helix domain-containing protein</fullName>
    </submittedName>
</protein>
<dbReference type="PANTHER" id="PTHR43280:SF28">
    <property type="entry name" value="HTH-TYPE TRANSCRIPTIONAL ACTIVATOR RHAS"/>
    <property type="match status" value="1"/>
</dbReference>
<feature type="domain" description="HTH araC/xylS-type" evidence="4">
    <location>
        <begin position="213"/>
        <end position="311"/>
    </location>
</feature>
<dbReference type="SMART" id="SM00342">
    <property type="entry name" value="HTH_ARAC"/>
    <property type="match status" value="1"/>
</dbReference>
<dbReference type="Proteomes" id="UP001597389">
    <property type="component" value="Unassembled WGS sequence"/>
</dbReference>
<dbReference type="RefSeq" id="WP_377177353.1">
    <property type="nucleotide sequence ID" value="NZ_JBHUJB010000011.1"/>
</dbReference>
<dbReference type="Pfam" id="PF12833">
    <property type="entry name" value="HTH_18"/>
    <property type="match status" value="1"/>
</dbReference>
<evidence type="ECO:0000313" key="5">
    <source>
        <dbReference type="EMBL" id="MFD2157783.1"/>
    </source>
</evidence>
<dbReference type="InterPro" id="IPR018060">
    <property type="entry name" value="HTH_AraC"/>
</dbReference>
<keyword evidence="1" id="KW-0805">Transcription regulation</keyword>
<reference evidence="6" key="1">
    <citation type="journal article" date="2019" name="Int. J. Syst. Evol. Microbiol.">
        <title>The Global Catalogue of Microorganisms (GCM) 10K type strain sequencing project: providing services to taxonomists for standard genome sequencing and annotation.</title>
        <authorList>
            <consortium name="The Broad Institute Genomics Platform"/>
            <consortium name="The Broad Institute Genome Sequencing Center for Infectious Disease"/>
            <person name="Wu L."/>
            <person name="Ma J."/>
        </authorList>
    </citation>
    <scope>NUCLEOTIDE SEQUENCE [LARGE SCALE GENOMIC DNA]</scope>
    <source>
        <strain evidence="6">CCUG 57942</strain>
    </source>
</reference>
<dbReference type="SUPFAM" id="SSF46689">
    <property type="entry name" value="Homeodomain-like"/>
    <property type="match status" value="2"/>
</dbReference>
<dbReference type="InterPro" id="IPR020449">
    <property type="entry name" value="Tscrpt_reg_AraC-type_HTH"/>
</dbReference>
<evidence type="ECO:0000313" key="6">
    <source>
        <dbReference type="Proteomes" id="UP001597389"/>
    </source>
</evidence>
<name>A0ABW4Z734_9BACT</name>
<dbReference type="Pfam" id="PF10114">
    <property type="entry name" value="PocR"/>
    <property type="match status" value="1"/>
</dbReference>
<evidence type="ECO:0000259" key="4">
    <source>
        <dbReference type="PROSITE" id="PS01124"/>
    </source>
</evidence>
<accession>A0ABW4Z734</accession>
<keyword evidence="6" id="KW-1185">Reference proteome</keyword>
<evidence type="ECO:0000256" key="3">
    <source>
        <dbReference type="ARBA" id="ARBA00023163"/>
    </source>
</evidence>
<dbReference type="InterPro" id="IPR009057">
    <property type="entry name" value="Homeodomain-like_sf"/>
</dbReference>
<dbReference type="PROSITE" id="PS01124">
    <property type="entry name" value="HTH_ARAC_FAMILY_2"/>
    <property type="match status" value="1"/>
</dbReference>
<sequence length="314" mass="35498">MLVSPRGASSLPYWMTKTTHNSIPKEADTIYTELLATDLFSIYRTAFEQVTGQTLALIHPDIISTPEDESSRCKNDFCSLMLDTEVCKNRCTEHTLDLSKRIDQQAFTATCDANITTTLIPVNTKLGIVAYLRSGQVRTDNKEIDPDFFLKVSEAMPPHVARDVVYLFDEAKVYTKDEYKSRLTLLGAFALQLSDLANNLLIKPNPKSGGIVDITKRYIHEKLSEKISLDALAENANVTNSYLCKQFKKATGLTVVEYINRHRIEMAKELLTSKNVRIIEIAYETGFQSLSQFNRSFHRYTGQSPTEYKAELSN</sequence>
<dbReference type="PRINTS" id="PR00032">
    <property type="entry name" value="HTHARAC"/>
</dbReference>
<gene>
    <name evidence="5" type="ORF">ACFSW8_02600</name>
</gene>
<organism evidence="5 6">
    <name type="scientific">Rubritalea tangerina</name>
    <dbReference type="NCBI Taxonomy" id="430798"/>
    <lineage>
        <taxon>Bacteria</taxon>
        <taxon>Pseudomonadati</taxon>
        <taxon>Verrucomicrobiota</taxon>
        <taxon>Verrucomicrobiia</taxon>
        <taxon>Verrucomicrobiales</taxon>
        <taxon>Rubritaleaceae</taxon>
        <taxon>Rubritalea</taxon>
    </lineage>
</organism>
<evidence type="ECO:0000256" key="2">
    <source>
        <dbReference type="ARBA" id="ARBA00023125"/>
    </source>
</evidence>